<evidence type="ECO:0000313" key="2">
    <source>
        <dbReference type="EMBL" id="ETI54942.1"/>
    </source>
</evidence>
<dbReference type="AlphaFoldDB" id="V9FX20"/>
<dbReference type="PANTHER" id="PTHR37067">
    <property type="entry name" value="PX DOMAIN-CONTAINING PROTEIN"/>
    <property type="match status" value="1"/>
</dbReference>
<dbReference type="eggNOG" id="ENOG502SK25">
    <property type="taxonomic scope" value="Eukaryota"/>
</dbReference>
<dbReference type="InterPro" id="IPR012337">
    <property type="entry name" value="RNaseH-like_sf"/>
</dbReference>
<name>V9FX20_PHYNI</name>
<accession>V9FX20</accession>
<dbReference type="PANTHER" id="PTHR37067:SF3">
    <property type="entry name" value="PX DOMAIN-CONTAINING PROTEIN"/>
    <property type="match status" value="1"/>
</dbReference>
<feature type="region of interest" description="Disordered" evidence="1">
    <location>
        <begin position="1"/>
        <end position="34"/>
    </location>
</feature>
<feature type="compositionally biased region" description="Basic residues" evidence="1">
    <location>
        <begin position="1"/>
        <end position="26"/>
    </location>
</feature>
<reference evidence="2 3" key="1">
    <citation type="submission" date="2013-11" db="EMBL/GenBank/DDBJ databases">
        <title>The Genome Sequence of Phytophthora parasitica P1569.</title>
        <authorList>
            <consortium name="The Broad Institute Genomics Platform"/>
            <person name="Russ C."/>
            <person name="Tyler B."/>
            <person name="Panabieres F."/>
            <person name="Shan W."/>
            <person name="Tripathy S."/>
            <person name="Grunwald N."/>
            <person name="Machado M."/>
            <person name="Johnson C.S."/>
            <person name="Arredondo F."/>
            <person name="Hong C."/>
            <person name="Coffey M."/>
            <person name="Young S.K."/>
            <person name="Zeng Q."/>
            <person name="Gargeya S."/>
            <person name="Fitzgerald M."/>
            <person name="Abouelleil A."/>
            <person name="Alvarado L."/>
            <person name="Chapman S.B."/>
            <person name="Gainer-Dewar J."/>
            <person name="Goldberg J."/>
            <person name="Griggs A."/>
            <person name="Gujja S."/>
            <person name="Hansen M."/>
            <person name="Howarth C."/>
            <person name="Imamovic A."/>
            <person name="Ireland A."/>
            <person name="Larimer J."/>
            <person name="McCowan C."/>
            <person name="Murphy C."/>
            <person name="Pearson M."/>
            <person name="Poon T.W."/>
            <person name="Priest M."/>
            <person name="Roberts A."/>
            <person name="Saif S."/>
            <person name="Shea T."/>
            <person name="Sykes S."/>
            <person name="Wortman J."/>
            <person name="Nusbaum C."/>
            <person name="Birren B."/>
        </authorList>
    </citation>
    <scope>NUCLEOTIDE SEQUENCE [LARGE SCALE GENOMIC DNA]</scope>
    <source>
        <strain evidence="2 3">P1569</strain>
    </source>
</reference>
<dbReference type="SUPFAM" id="SSF53098">
    <property type="entry name" value="Ribonuclease H-like"/>
    <property type="match status" value="1"/>
</dbReference>
<gene>
    <name evidence="2" type="ORF">F443_02335</name>
</gene>
<evidence type="ECO:0008006" key="4">
    <source>
        <dbReference type="Google" id="ProtNLM"/>
    </source>
</evidence>
<dbReference type="Proteomes" id="UP000018721">
    <property type="component" value="Unassembled WGS sequence"/>
</dbReference>
<evidence type="ECO:0000313" key="3">
    <source>
        <dbReference type="Proteomes" id="UP000018721"/>
    </source>
</evidence>
<protein>
    <recommendedName>
        <fullName evidence="4">DUF4371 domain-containing protein</fullName>
    </recommendedName>
</protein>
<evidence type="ECO:0000256" key="1">
    <source>
        <dbReference type="SAM" id="MobiDB-lite"/>
    </source>
</evidence>
<dbReference type="EMBL" id="ANIZ01000412">
    <property type="protein sequence ID" value="ETI54942.1"/>
    <property type="molecule type" value="Genomic_DNA"/>
</dbReference>
<proteinExistence type="predicted"/>
<organism evidence="2 3">
    <name type="scientific">Phytophthora nicotianae P1569</name>
    <dbReference type="NCBI Taxonomy" id="1317065"/>
    <lineage>
        <taxon>Eukaryota</taxon>
        <taxon>Sar</taxon>
        <taxon>Stramenopiles</taxon>
        <taxon>Oomycota</taxon>
        <taxon>Peronosporomycetes</taxon>
        <taxon>Peronosporales</taxon>
        <taxon>Peronosporaceae</taxon>
        <taxon>Phytophthora</taxon>
    </lineage>
</organism>
<sequence length="762" mass="85203">MSPQKKKGKTRTPRPKPRPLKLKQAKLKQPDPRQRYLPSYEIELGIQPVPTLSGDVSEALCKFCIAFGREEKPQNAAGPFETLLTNEKRKQATTKKAFRSFRRDNIISHMKDQHKTKYEEFISLPKGSRLRLSFFDLPTMMDSFLGGTRSCHLEIPNGIVELIRELYFNGDGVVADVVLSAGNILGVDNIRGAENALSVDTVLQDDFIAGVEADEFVEETDSKHLLVIPDRLQFETVIKCSNAMVSFRSITRVFGVFGEALKNSRLGRPTEYIVGRYIRSLVAINLTALRIILSNVWGFSLLVDGATHGSEGYFDVRVSFELSGTIFNQHLLAIPMGNLSHKAVNYAERVLVVLSKLGDDNLLRKLIGITSDGAATMLGCHGGFAKLIEQACGDLGEGGVSVNWCGSHQLNLAVGIFIDALIDLVNFRSILGAEITFTRKFESVRSSIGICPTYANTRWESISECCDFLSSNYEEIMQLHKTKGVTAPSSSWWLILFAIGELVEKIKQCFRSMQYRTVTMKDQYEALEYLVKYFQMKFEEQLEGEEASVSIFKVAKHIGNAALYSSALYNEKIDEIEQHRLENGLSNAITGFITGINEIKIEVKGAKTATTSTTPIDIIAMEDMTEFRQLILPYRNRLRRQYGNGVISCIWKQVRKLRETYEFDSTFKDIVDRSCNRDIVQAWKLVDAKGEYTRLVSFALGLASIPPGTHTVEGDFSSLKGVKSAHRGSLSNYALEGQLQAKQYFELISLANSVGARSPIEK</sequence>
<keyword evidence="3" id="KW-1185">Reference proteome</keyword>
<comment type="caution">
    <text evidence="2">The sequence shown here is derived from an EMBL/GenBank/DDBJ whole genome shotgun (WGS) entry which is preliminary data.</text>
</comment>
<dbReference type="HOGENOM" id="CLU_009162_0_0_1"/>
<dbReference type="OrthoDB" id="64406at2759"/>